<feature type="region of interest" description="Disordered" evidence="3">
    <location>
        <begin position="271"/>
        <end position="399"/>
    </location>
</feature>
<keyword evidence="2" id="KW-0677">Repeat</keyword>
<feature type="compositionally biased region" description="Low complexity" evidence="3">
    <location>
        <begin position="701"/>
        <end position="710"/>
    </location>
</feature>
<dbReference type="PROSITE" id="PS51450">
    <property type="entry name" value="LRR"/>
    <property type="match status" value="1"/>
</dbReference>
<evidence type="ECO:0000313" key="5">
    <source>
        <dbReference type="Proteomes" id="UP001275084"/>
    </source>
</evidence>
<feature type="compositionally biased region" description="Gly residues" evidence="3">
    <location>
        <begin position="888"/>
        <end position="906"/>
    </location>
</feature>
<dbReference type="SUPFAM" id="SSF52075">
    <property type="entry name" value="Outer arm dynein light chain 1"/>
    <property type="match status" value="1"/>
</dbReference>
<feature type="compositionally biased region" description="Low complexity" evidence="3">
    <location>
        <begin position="313"/>
        <end position="323"/>
    </location>
</feature>
<dbReference type="InterPro" id="IPR050216">
    <property type="entry name" value="LRR_domain-containing"/>
</dbReference>
<feature type="compositionally biased region" description="Polar residues" evidence="3">
    <location>
        <begin position="338"/>
        <end position="348"/>
    </location>
</feature>
<dbReference type="Pfam" id="PF13855">
    <property type="entry name" value="LRR_8"/>
    <property type="match status" value="1"/>
</dbReference>
<dbReference type="Pfam" id="PF10428">
    <property type="entry name" value="SOG2"/>
    <property type="match status" value="1"/>
</dbReference>
<proteinExistence type="predicted"/>
<feature type="compositionally biased region" description="Basic and acidic residues" evidence="3">
    <location>
        <begin position="373"/>
        <end position="383"/>
    </location>
</feature>
<feature type="region of interest" description="Disordered" evidence="3">
    <location>
        <begin position="888"/>
        <end position="914"/>
    </location>
</feature>
<sequence>MDRKAPPAQLQQQAQPGQSIQLLQNNLNLKGIPSRRLVPPPQSRGVPVAAAATATATTPISPGQVIALVREARKKALADDENRPATDADGLKPGITLDLIRKNIPALPDEVVDILRGGVERLAISHNYLSSLPVRFSQCTSLRYLAARNNAFEVFPLPLCDLISLEFLDLGRNRLRELPPEISKLTSLKAFAIQENQIESLPLGLADMTSLQRLRLAGNPIKFPPREVLQVKPRDVLSNEILSESEVVELMVTDQIKKFLAQRLNAQIVEGASESEGGDDESSEGADTPRLPTSTRRATGRFPIRVKGADTVSSPPVSRSPSLSRPPIPGRSHFRGLSQYSNASTTRKQGIIPLTMGKSTESLRSNPEPARPSQDEQRPESRSSRRAAPTSADDVPPPNLLTVINEPKMNRFSNHLRGFSYSGSLTLTNPFSPEDPSLQRPLYVRELAALPVRKYESRAVDPVLEVARGILYSIFQIHLGVQTLMSLTNDGSARRSSLEMVFYNTNVYFEELEQAIQDYDLASGARGVAREHDGMQRAYTTLIHAYVHICSRLISSVDLLVDNGDQRYMRTFLMHVYHSIMELRVAISGWLSAQNLPSPDLDPPKPRSRAPSAAAEAVRSGSRLRNPKKLGNTPKKQMLVKTDIPYDPEAAGRRAVTAFPARPASAASSSGESFTSAVSSIDSDGGRGRGLHPNPNPINPINPTTTTTTTAASSEPQPDPVSNEADRQFERFYLSLKTATELILRLLPGLNVLFASGLRKARAQLPTPTSTVLNAAEKWDLLLTKGTAVLQQTEFLRDRLSTLRLRDPGLVSGGSRAGGPAPTFWALCNALFGAWAELGDQIKLALVEKLVRFPPGDTVEGLRQISRSMKDSIDLMVVVRRQGMAGSGGSAVGSAGRGVGRGGSRGGSESMSSVGMRFSPPGGQKGEVPAVLPMTPQSAALGYAVRATTRGFSNSP</sequence>
<dbReference type="InterPro" id="IPR001611">
    <property type="entry name" value="Leu-rich_rpt"/>
</dbReference>
<dbReference type="SMART" id="SM00369">
    <property type="entry name" value="LRR_TYP"/>
    <property type="match status" value="3"/>
</dbReference>
<dbReference type="Proteomes" id="UP001275084">
    <property type="component" value="Unassembled WGS sequence"/>
</dbReference>
<name>A0AAJ0HV81_9PEZI</name>
<reference evidence="4" key="2">
    <citation type="submission" date="2023-06" db="EMBL/GenBank/DDBJ databases">
        <authorList>
            <consortium name="Lawrence Berkeley National Laboratory"/>
            <person name="Haridas S."/>
            <person name="Hensen N."/>
            <person name="Bonometti L."/>
            <person name="Westerberg I."/>
            <person name="Brannstrom I.O."/>
            <person name="Guillou S."/>
            <person name="Cros-Aarteil S."/>
            <person name="Calhoun S."/>
            <person name="Kuo A."/>
            <person name="Mondo S."/>
            <person name="Pangilinan J."/>
            <person name="Riley R."/>
            <person name="Labutti K."/>
            <person name="Andreopoulos B."/>
            <person name="Lipzen A."/>
            <person name="Chen C."/>
            <person name="Yanf M."/>
            <person name="Daum C."/>
            <person name="Ng V."/>
            <person name="Clum A."/>
            <person name="Steindorff A."/>
            <person name="Ohm R."/>
            <person name="Martin F."/>
            <person name="Silar P."/>
            <person name="Natvig D."/>
            <person name="Lalanne C."/>
            <person name="Gautier V."/>
            <person name="Ament-Velasquez S.L."/>
            <person name="Kruys A."/>
            <person name="Hutchinson M.I."/>
            <person name="Powell A.J."/>
            <person name="Barry K."/>
            <person name="Miller A.N."/>
            <person name="Grigoriev I.V."/>
            <person name="Debuchy R."/>
            <person name="Gladieux P."/>
            <person name="Thoren M.H."/>
            <person name="Johannesson H."/>
        </authorList>
    </citation>
    <scope>NUCLEOTIDE SEQUENCE</scope>
    <source>
        <strain evidence="4">CBS 955.72</strain>
    </source>
</reference>
<dbReference type="AlphaFoldDB" id="A0AAJ0HV81"/>
<keyword evidence="5" id="KW-1185">Reference proteome</keyword>
<dbReference type="GO" id="GO:0005737">
    <property type="term" value="C:cytoplasm"/>
    <property type="evidence" value="ECO:0007669"/>
    <property type="project" value="TreeGrafter"/>
</dbReference>
<reference evidence="4" key="1">
    <citation type="journal article" date="2023" name="Mol. Phylogenet. Evol.">
        <title>Genome-scale phylogeny and comparative genomics of the fungal order Sordariales.</title>
        <authorList>
            <person name="Hensen N."/>
            <person name="Bonometti L."/>
            <person name="Westerberg I."/>
            <person name="Brannstrom I.O."/>
            <person name="Guillou S."/>
            <person name="Cros-Aarteil S."/>
            <person name="Calhoun S."/>
            <person name="Haridas S."/>
            <person name="Kuo A."/>
            <person name="Mondo S."/>
            <person name="Pangilinan J."/>
            <person name="Riley R."/>
            <person name="LaButti K."/>
            <person name="Andreopoulos B."/>
            <person name="Lipzen A."/>
            <person name="Chen C."/>
            <person name="Yan M."/>
            <person name="Daum C."/>
            <person name="Ng V."/>
            <person name="Clum A."/>
            <person name="Steindorff A."/>
            <person name="Ohm R.A."/>
            <person name="Martin F."/>
            <person name="Silar P."/>
            <person name="Natvig D.O."/>
            <person name="Lalanne C."/>
            <person name="Gautier V."/>
            <person name="Ament-Velasquez S.L."/>
            <person name="Kruys A."/>
            <person name="Hutchinson M.I."/>
            <person name="Powell A.J."/>
            <person name="Barry K."/>
            <person name="Miller A.N."/>
            <person name="Grigoriev I.V."/>
            <person name="Debuchy R."/>
            <person name="Gladieux P."/>
            <person name="Hiltunen Thoren M."/>
            <person name="Johannesson H."/>
        </authorList>
    </citation>
    <scope>NUCLEOTIDE SEQUENCE</scope>
    <source>
        <strain evidence="4">CBS 955.72</strain>
    </source>
</reference>
<dbReference type="InterPro" id="IPR003591">
    <property type="entry name" value="Leu-rich_rpt_typical-subtyp"/>
</dbReference>
<feature type="compositionally biased region" description="Low complexity" evidence="3">
    <location>
        <begin position="609"/>
        <end position="620"/>
    </location>
</feature>
<evidence type="ECO:0000256" key="1">
    <source>
        <dbReference type="ARBA" id="ARBA00022614"/>
    </source>
</evidence>
<accession>A0AAJ0HV81</accession>
<dbReference type="Gene3D" id="3.80.10.10">
    <property type="entry name" value="Ribonuclease Inhibitor"/>
    <property type="match status" value="1"/>
</dbReference>
<protein>
    <submittedName>
        <fullName evidence="4">RAM signaling pathway protein-domain-containing protein</fullName>
    </submittedName>
</protein>
<feature type="compositionally biased region" description="Low complexity" evidence="3">
    <location>
        <begin position="662"/>
        <end position="680"/>
    </location>
</feature>
<evidence type="ECO:0000313" key="4">
    <source>
        <dbReference type="EMBL" id="KAK3363517.1"/>
    </source>
</evidence>
<evidence type="ECO:0000256" key="3">
    <source>
        <dbReference type="SAM" id="MobiDB-lite"/>
    </source>
</evidence>
<evidence type="ECO:0000256" key="2">
    <source>
        <dbReference type="ARBA" id="ARBA00022737"/>
    </source>
</evidence>
<dbReference type="PANTHER" id="PTHR48051">
    <property type="match status" value="1"/>
</dbReference>
<feature type="region of interest" description="Disordered" evidence="3">
    <location>
        <begin position="662"/>
        <end position="723"/>
    </location>
</feature>
<dbReference type="InterPro" id="IPR032675">
    <property type="entry name" value="LRR_dom_sf"/>
</dbReference>
<dbReference type="EMBL" id="JAUIQD010000001">
    <property type="protein sequence ID" value="KAK3363517.1"/>
    <property type="molecule type" value="Genomic_DNA"/>
</dbReference>
<dbReference type="PANTHER" id="PTHR48051:SF54">
    <property type="entry name" value="LEUCINE-RICH REPEAT-CONTAINING PROTEIN"/>
    <property type="match status" value="1"/>
</dbReference>
<dbReference type="InterPro" id="IPR019487">
    <property type="entry name" value="RAM_signalling_pathway_SOG2"/>
</dbReference>
<gene>
    <name evidence="4" type="ORF">B0T25DRAFT_45706</name>
</gene>
<organism evidence="4 5">
    <name type="scientific">Lasiosphaeria hispida</name>
    <dbReference type="NCBI Taxonomy" id="260671"/>
    <lineage>
        <taxon>Eukaryota</taxon>
        <taxon>Fungi</taxon>
        <taxon>Dikarya</taxon>
        <taxon>Ascomycota</taxon>
        <taxon>Pezizomycotina</taxon>
        <taxon>Sordariomycetes</taxon>
        <taxon>Sordariomycetidae</taxon>
        <taxon>Sordariales</taxon>
        <taxon>Lasiosphaeriaceae</taxon>
        <taxon>Lasiosphaeria</taxon>
    </lineage>
</organism>
<comment type="caution">
    <text evidence="4">The sequence shown here is derived from an EMBL/GenBank/DDBJ whole genome shotgun (WGS) entry which is preliminary data.</text>
</comment>
<keyword evidence="1" id="KW-0433">Leucine-rich repeat</keyword>
<feature type="region of interest" description="Disordered" evidence="3">
    <location>
        <begin position="598"/>
        <end position="642"/>
    </location>
</feature>